<dbReference type="AlphaFoldDB" id="A0A834GEJ6"/>
<evidence type="ECO:0000313" key="2">
    <source>
        <dbReference type="Proteomes" id="UP000626092"/>
    </source>
</evidence>
<evidence type="ECO:0000313" key="1">
    <source>
        <dbReference type="EMBL" id="KAF7130184.1"/>
    </source>
</evidence>
<protein>
    <submittedName>
        <fullName evidence="1">Uncharacterized protein</fullName>
    </submittedName>
</protein>
<organism evidence="1 2">
    <name type="scientific">Rhododendron simsii</name>
    <name type="common">Sims's rhododendron</name>
    <dbReference type="NCBI Taxonomy" id="118357"/>
    <lineage>
        <taxon>Eukaryota</taxon>
        <taxon>Viridiplantae</taxon>
        <taxon>Streptophyta</taxon>
        <taxon>Embryophyta</taxon>
        <taxon>Tracheophyta</taxon>
        <taxon>Spermatophyta</taxon>
        <taxon>Magnoliopsida</taxon>
        <taxon>eudicotyledons</taxon>
        <taxon>Gunneridae</taxon>
        <taxon>Pentapetalae</taxon>
        <taxon>asterids</taxon>
        <taxon>Ericales</taxon>
        <taxon>Ericaceae</taxon>
        <taxon>Ericoideae</taxon>
        <taxon>Rhodoreae</taxon>
        <taxon>Rhododendron</taxon>
    </lineage>
</organism>
<gene>
    <name evidence="1" type="ORF">RHSIM_Rhsim10G0119000</name>
</gene>
<dbReference type="EMBL" id="WJXA01000010">
    <property type="protein sequence ID" value="KAF7130184.1"/>
    <property type="molecule type" value="Genomic_DNA"/>
</dbReference>
<keyword evidence="2" id="KW-1185">Reference proteome</keyword>
<reference evidence="1" key="1">
    <citation type="submission" date="2019-11" db="EMBL/GenBank/DDBJ databases">
        <authorList>
            <person name="Liu Y."/>
            <person name="Hou J."/>
            <person name="Li T.-Q."/>
            <person name="Guan C.-H."/>
            <person name="Wu X."/>
            <person name="Wu H.-Z."/>
            <person name="Ling F."/>
            <person name="Zhang R."/>
            <person name="Shi X.-G."/>
            <person name="Ren J.-P."/>
            <person name="Chen E.-F."/>
            <person name="Sun J.-M."/>
        </authorList>
    </citation>
    <scope>NUCLEOTIDE SEQUENCE</scope>
    <source>
        <strain evidence="1">Adult_tree_wgs_1</strain>
        <tissue evidence="1">Leaves</tissue>
    </source>
</reference>
<sequence>MVGEGANQRAEKKAKIAQDDEEIIGASHATVDIIEPEGSSVGQCASRAYSDMYSLFETRRSIRGELKIRREEAEAAANEVMKLERSVAKAVGGLAERDWLLTEVQNLKEEQDQLLGVGSAEVA</sequence>
<comment type="caution">
    <text evidence="1">The sequence shown here is derived from an EMBL/GenBank/DDBJ whole genome shotgun (WGS) entry which is preliminary data.</text>
</comment>
<name>A0A834GEJ6_RHOSS</name>
<accession>A0A834GEJ6</accession>
<dbReference type="Proteomes" id="UP000626092">
    <property type="component" value="Unassembled WGS sequence"/>
</dbReference>
<proteinExistence type="predicted"/>